<dbReference type="Gene3D" id="3.30.2310.20">
    <property type="entry name" value="RelE-like"/>
    <property type="match status" value="1"/>
</dbReference>
<organism evidence="2 3">
    <name type="scientific">Pseudoduganella ginsengisoli</name>
    <dbReference type="NCBI Taxonomy" id="1462440"/>
    <lineage>
        <taxon>Bacteria</taxon>
        <taxon>Pseudomonadati</taxon>
        <taxon>Pseudomonadota</taxon>
        <taxon>Betaproteobacteria</taxon>
        <taxon>Burkholderiales</taxon>
        <taxon>Oxalobacteraceae</taxon>
        <taxon>Telluria group</taxon>
        <taxon>Pseudoduganella</taxon>
    </lineage>
</organism>
<protein>
    <submittedName>
        <fullName evidence="2">Type II toxin-antitoxin system RelE/ParE family toxin</fullName>
    </submittedName>
</protein>
<gene>
    <name evidence="2" type="ORF">GM668_18025</name>
</gene>
<evidence type="ECO:0000313" key="2">
    <source>
        <dbReference type="EMBL" id="MTW03981.1"/>
    </source>
</evidence>
<proteinExistence type="predicted"/>
<sequence>MKVTVQLLESAESDLKDLRSYLIKNFGKENWQASYSKIKESVGIIRAYPEGGKVPDELANLNLIQYRQVISGMNRIIYEIRGDVAYLHIICDSRKDLRNLLLKRILRTA</sequence>
<dbReference type="InterPro" id="IPR007712">
    <property type="entry name" value="RelE/ParE_toxin"/>
</dbReference>
<comment type="caution">
    <text evidence="2">The sequence shown here is derived from an EMBL/GenBank/DDBJ whole genome shotgun (WGS) entry which is preliminary data.</text>
</comment>
<keyword evidence="3" id="KW-1185">Reference proteome</keyword>
<dbReference type="RefSeq" id="WP_155440328.1">
    <property type="nucleotide sequence ID" value="NZ_WNLA01000012.1"/>
</dbReference>
<keyword evidence="1" id="KW-1277">Toxin-antitoxin system</keyword>
<dbReference type="Pfam" id="PF05016">
    <property type="entry name" value="ParE_toxin"/>
    <property type="match status" value="1"/>
</dbReference>
<evidence type="ECO:0000313" key="3">
    <source>
        <dbReference type="Proteomes" id="UP000484015"/>
    </source>
</evidence>
<accession>A0A6L6Q3U2</accession>
<dbReference type="EMBL" id="WNLA01000012">
    <property type="protein sequence ID" value="MTW03981.1"/>
    <property type="molecule type" value="Genomic_DNA"/>
</dbReference>
<name>A0A6L6Q3U2_9BURK</name>
<reference evidence="2 3" key="1">
    <citation type="submission" date="2019-11" db="EMBL/GenBank/DDBJ databases">
        <title>Type strains purchased from KCTC, JCM and DSMZ.</title>
        <authorList>
            <person name="Lu H."/>
        </authorList>
    </citation>
    <scope>NUCLEOTIDE SEQUENCE [LARGE SCALE GENOMIC DNA]</scope>
    <source>
        <strain evidence="2 3">KCTC 42409</strain>
    </source>
</reference>
<dbReference type="InterPro" id="IPR035093">
    <property type="entry name" value="RelE/ParE_toxin_dom_sf"/>
</dbReference>
<evidence type="ECO:0000256" key="1">
    <source>
        <dbReference type="ARBA" id="ARBA00022649"/>
    </source>
</evidence>
<dbReference type="Proteomes" id="UP000484015">
    <property type="component" value="Unassembled WGS sequence"/>
</dbReference>
<dbReference type="OrthoDB" id="9798046at2"/>
<dbReference type="AlphaFoldDB" id="A0A6L6Q3U2"/>